<feature type="signal peptide" evidence="1">
    <location>
        <begin position="1"/>
        <end position="18"/>
    </location>
</feature>
<dbReference type="OrthoDB" id="3860394at2759"/>
<reference evidence="2" key="1">
    <citation type="journal article" date="2020" name="Stud. Mycol.">
        <title>101 Dothideomycetes genomes: a test case for predicting lifestyles and emergence of pathogens.</title>
        <authorList>
            <person name="Haridas S."/>
            <person name="Albert R."/>
            <person name="Binder M."/>
            <person name="Bloem J."/>
            <person name="Labutti K."/>
            <person name="Salamov A."/>
            <person name="Andreopoulos B."/>
            <person name="Baker S."/>
            <person name="Barry K."/>
            <person name="Bills G."/>
            <person name="Bluhm B."/>
            <person name="Cannon C."/>
            <person name="Castanera R."/>
            <person name="Culley D."/>
            <person name="Daum C."/>
            <person name="Ezra D."/>
            <person name="Gonzalez J."/>
            <person name="Henrissat B."/>
            <person name="Kuo A."/>
            <person name="Liang C."/>
            <person name="Lipzen A."/>
            <person name="Lutzoni F."/>
            <person name="Magnuson J."/>
            <person name="Mondo S."/>
            <person name="Nolan M."/>
            <person name="Ohm R."/>
            <person name="Pangilinan J."/>
            <person name="Park H.-J."/>
            <person name="Ramirez L."/>
            <person name="Alfaro M."/>
            <person name="Sun H."/>
            <person name="Tritt A."/>
            <person name="Yoshinaga Y."/>
            <person name="Zwiers L.-H."/>
            <person name="Turgeon B."/>
            <person name="Goodwin S."/>
            <person name="Spatafora J."/>
            <person name="Crous P."/>
            <person name="Grigoriev I."/>
        </authorList>
    </citation>
    <scope>NUCLEOTIDE SEQUENCE</scope>
    <source>
        <strain evidence="2">CBS 279.74</strain>
    </source>
</reference>
<evidence type="ECO:0000313" key="2">
    <source>
        <dbReference type="EMBL" id="KAF2711705.1"/>
    </source>
</evidence>
<protein>
    <submittedName>
        <fullName evidence="2">Uncharacterized protein</fullName>
    </submittedName>
</protein>
<dbReference type="AlphaFoldDB" id="A0A6G1KGN0"/>
<name>A0A6G1KGN0_9PLEO</name>
<accession>A0A6G1KGN0</accession>
<gene>
    <name evidence="2" type="ORF">K504DRAFT_475475</name>
</gene>
<sequence>MLITGLVLTPTILADAAADLTGLKTIVNAAANTIGEPTNSSRNWGEGSGVGIMGTANVVENITQTVLNAKYNLDTDKMAWVNQTAIDPSPPPSPHIITITDLYTDYVNTVPNLSTALTAAGRAWHWEMNAPVYAAIAGLQQCLTQFQTSLLEADVIDKVAVLRTIRASSSLEDAQVAWSKILNLPGTAKGSSSNDAQKRAEHKTWPVQVKGGVFTHEELWGRERSAVERAEAPVAVDRLERSFTA</sequence>
<proteinExistence type="predicted"/>
<keyword evidence="3" id="KW-1185">Reference proteome</keyword>
<organism evidence="2 3">
    <name type="scientific">Pleomassaria siparia CBS 279.74</name>
    <dbReference type="NCBI Taxonomy" id="1314801"/>
    <lineage>
        <taxon>Eukaryota</taxon>
        <taxon>Fungi</taxon>
        <taxon>Dikarya</taxon>
        <taxon>Ascomycota</taxon>
        <taxon>Pezizomycotina</taxon>
        <taxon>Dothideomycetes</taxon>
        <taxon>Pleosporomycetidae</taxon>
        <taxon>Pleosporales</taxon>
        <taxon>Pleomassariaceae</taxon>
        <taxon>Pleomassaria</taxon>
    </lineage>
</organism>
<dbReference type="Proteomes" id="UP000799428">
    <property type="component" value="Unassembled WGS sequence"/>
</dbReference>
<keyword evidence="1" id="KW-0732">Signal</keyword>
<evidence type="ECO:0000313" key="3">
    <source>
        <dbReference type="Proteomes" id="UP000799428"/>
    </source>
</evidence>
<dbReference type="EMBL" id="MU005767">
    <property type="protein sequence ID" value="KAF2711705.1"/>
    <property type="molecule type" value="Genomic_DNA"/>
</dbReference>
<feature type="chain" id="PRO_5026080678" evidence="1">
    <location>
        <begin position="19"/>
        <end position="245"/>
    </location>
</feature>
<evidence type="ECO:0000256" key="1">
    <source>
        <dbReference type="SAM" id="SignalP"/>
    </source>
</evidence>